<protein>
    <submittedName>
        <fullName evidence="9">ABC transporter permease</fullName>
    </submittedName>
</protein>
<keyword evidence="2 7" id="KW-0813">Transport</keyword>
<keyword evidence="3" id="KW-1003">Cell membrane</keyword>
<dbReference type="Pfam" id="PF19300">
    <property type="entry name" value="BPD_transp_1_N"/>
    <property type="match status" value="1"/>
</dbReference>
<dbReference type="Gene3D" id="1.10.3720.10">
    <property type="entry name" value="MetI-like"/>
    <property type="match status" value="1"/>
</dbReference>
<dbReference type="GO" id="GO:0071916">
    <property type="term" value="F:dipeptide transmembrane transporter activity"/>
    <property type="evidence" value="ECO:0007669"/>
    <property type="project" value="TreeGrafter"/>
</dbReference>
<evidence type="ECO:0000256" key="7">
    <source>
        <dbReference type="RuleBase" id="RU363032"/>
    </source>
</evidence>
<keyword evidence="6 7" id="KW-0472">Membrane</keyword>
<dbReference type="CDD" id="cd06261">
    <property type="entry name" value="TM_PBP2"/>
    <property type="match status" value="1"/>
</dbReference>
<evidence type="ECO:0000256" key="6">
    <source>
        <dbReference type="ARBA" id="ARBA00023136"/>
    </source>
</evidence>
<evidence type="ECO:0000313" key="9">
    <source>
        <dbReference type="EMBL" id="RDE09032.1"/>
    </source>
</evidence>
<dbReference type="EMBL" id="QQNH01000009">
    <property type="protein sequence ID" value="RDE09032.1"/>
    <property type="molecule type" value="Genomic_DNA"/>
</dbReference>
<feature type="transmembrane region" description="Helical" evidence="7">
    <location>
        <begin position="236"/>
        <end position="259"/>
    </location>
</feature>
<feature type="transmembrane region" description="Helical" evidence="7">
    <location>
        <begin position="131"/>
        <end position="159"/>
    </location>
</feature>
<dbReference type="PANTHER" id="PTHR43163:SF6">
    <property type="entry name" value="DIPEPTIDE TRANSPORT SYSTEM PERMEASE PROTEIN DPPB-RELATED"/>
    <property type="match status" value="1"/>
</dbReference>
<dbReference type="InterPro" id="IPR045621">
    <property type="entry name" value="BPD_transp_1_N"/>
</dbReference>
<evidence type="ECO:0000313" key="10">
    <source>
        <dbReference type="Proteomes" id="UP000253759"/>
    </source>
</evidence>
<keyword evidence="5 7" id="KW-1133">Transmembrane helix</keyword>
<gene>
    <name evidence="9" type="ORF">DVH29_08735</name>
</gene>
<reference evidence="10" key="1">
    <citation type="submission" date="2018-07" db="EMBL/GenBank/DDBJ databases">
        <authorList>
            <person name="Liu B.-T."/>
            <person name="Du Z."/>
        </authorList>
    </citation>
    <scope>NUCLEOTIDE SEQUENCE [LARGE SCALE GENOMIC DNA]</scope>
    <source>
        <strain evidence="10">XYN52</strain>
    </source>
</reference>
<feature type="transmembrane region" description="Helical" evidence="7">
    <location>
        <begin position="12"/>
        <end position="30"/>
    </location>
</feature>
<feature type="transmembrane region" description="Helical" evidence="7">
    <location>
        <begin position="281"/>
        <end position="302"/>
    </location>
</feature>
<proteinExistence type="inferred from homology"/>
<evidence type="ECO:0000256" key="3">
    <source>
        <dbReference type="ARBA" id="ARBA00022475"/>
    </source>
</evidence>
<dbReference type="AlphaFoldDB" id="A0A369W722"/>
<dbReference type="GO" id="GO:0005886">
    <property type="term" value="C:plasma membrane"/>
    <property type="evidence" value="ECO:0007669"/>
    <property type="project" value="UniProtKB-SubCell"/>
</dbReference>
<comment type="subcellular location">
    <subcellularLocation>
        <location evidence="1 7">Cell membrane</location>
        <topology evidence="1 7">Multi-pass membrane protein</topology>
    </subcellularLocation>
</comment>
<dbReference type="RefSeq" id="WP_114645796.1">
    <property type="nucleotide sequence ID" value="NZ_QQNH01000009.1"/>
</dbReference>
<feature type="domain" description="ABC transmembrane type-1" evidence="8">
    <location>
        <begin position="95"/>
        <end position="302"/>
    </location>
</feature>
<accession>A0A369W722</accession>
<dbReference type="Pfam" id="PF00528">
    <property type="entry name" value="BPD_transp_1"/>
    <property type="match status" value="1"/>
</dbReference>
<evidence type="ECO:0000256" key="4">
    <source>
        <dbReference type="ARBA" id="ARBA00022692"/>
    </source>
</evidence>
<sequence>MTGYILKRLVSAIPVIIGLSVIVFGIMALIPGDTATALLGSYATPDNVARINRELGLDRPVYEQYFVWVGNLLQGDFGRSYILNRPVLDEILERFGATLILAGTALVLCSILGILAGVVSAVRQFGWTDRIVTFFVLIGISTPAFWLGLLFILIFAVQWRVLPASGMYAVYGGGDLPDLLRHLILPATTLAIVATGVIARLTRAAMLEVLRQDYVRTARAKGLDERRVIYRHAFKSALVSIIPVIGIQAGFVMGGAVYIETVFQWPGIGQMLVSAISTRDLLLVQGGVLLVAVTYVLINLVADVAQAMLDPRLKT</sequence>
<dbReference type="PANTHER" id="PTHR43163">
    <property type="entry name" value="DIPEPTIDE TRANSPORT SYSTEM PERMEASE PROTEIN DPPB-RELATED"/>
    <property type="match status" value="1"/>
</dbReference>
<feature type="transmembrane region" description="Helical" evidence="7">
    <location>
        <begin position="95"/>
        <end position="119"/>
    </location>
</feature>
<dbReference type="SUPFAM" id="SSF161098">
    <property type="entry name" value="MetI-like"/>
    <property type="match status" value="1"/>
</dbReference>
<name>A0A369W722_9HYPH</name>
<dbReference type="PROSITE" id="PS50928">
    <property type="entry name" value="ABC_TM1"/>
    <property type="match status" value="1"/>
</dbReference>
<dbReference type="InterPro" id="IPR035906">
    <property type="entry name" value="MetI-like_sf"/>
</dbReference>
<comment type="caution">
    <text evidence="9">The sequence shown here is derived from an EMBL/GenBank/DDBJ whole genome shotgun (WGS) entry which is preliminary data.</text>
</comment>
<evidence type="ECO:0000256" key="2">
    <source>
        <dbReference type="ARBA" id="ARBA00022448"/>
    </source>
</evidence>
<comment type="similarity">
    <text evidence="7">Belongs to the binding-protein-dependent transport system permease family.</text>
</comment>
<dbReference type="InterPro" id="IPR000515">
    <property type="entry name" value="MetI-like"/>
</dbReference>
<evidence type="ECO:0000256" key="5">
    <source>
        <dbReference type="ARBA" id="ARBA00022989"/>
    </source>
</evidence>
<dbReference type="Proteomes" id="UP000253759">
    <property type="component" value="Unassembled WGS sequence"/>
</dbReference>
<keyword evidence="10" id="KW-1185">Reference proteome</keyword>
<keyword evidence="4 7" id="KW-0812">Transmembrane</keyword>
<organism evidence="9 10">
    <name type="scientific">Pelagibacterium lacus</name>
    <dbReference type="NCBI Taxonomy" id="2282655"/>
    <lineage>
        <taxon>Bacteria</taxon>
        <taxon>Pseudomonadati</taxon>
        <taxon>Pseudomonadota</taxon>
        <taxon>Alphaproteobacteria</taxon>
        <taxon>Hyphomicrobiales</taxon>
        <taxon>Devosiaceae</taxon>
        <taxon>Pelagibacterium</taxon>
    </lineage>
</organism>
<evidence type="ECO:0000259" key="8">
    <source>
        <dbReference type="PROSITE" id="PS50928"/>
    </source>
</evidence>
<feature type="transmembrane region" description="Helical" evidence="7">
    <location>
        <begin position="179"/>
        <end position="201"/>
    </location>
</feature>
<evidence type="ECO:0000256" key="1">
    <source>
        <dbReference type="ARBA" id="ARBA00004651"/>
    </source>
</evidence>
<dbReference type="OrthoDB" id="9805855at2"/>